<dbReference type="EMBL" id="JBHSDH010000013">
    <property type="protein sequence ID" value="MFC4292335.1"/>
    <property type="molecule type" value="Genomic_DNA"/>
</dbReference>
<organism evidence="3 4">
    <name type="scientific">Sphingorhabdus arenilitoris</name>
    <dbReference type="NCBI Taxonomy" id="1490041"/>
    <lineage>
        <taxon>Bacteria</taxon>
        <taxon>Pseudomonadati</taxon>
        <taxon>Pseudomonadota</taxon>
        <taxon>Alphaproteobacteria</taxon>
        <taxon>Sphingomonadales</taxon>
        <taxon>Sphingomonadaceae</taxon>
        <taxon>Sphingorhabdus</taxon>
    </lineage>
</organism>
<dbReference type="Pfam" id="PF10546">
    <property type="entry name" value="P63C"/>
    <property type="match status" value="1"/>
</dbReference>
<dbReference type="Proteomes" id="UP001595887">
    <property type="component" value="Unassembled WGS sequence"/>
</dbReference>
<protein>
    <submittedName>
        <fullName evidence="3">P63C domain-containing protein</fullName>
    </submittedName>
</protein>
<accession>A0ABV8RGG0</accession>
<evidence type="ECO:0000313" key="4">
    <source>
        <dbReference type="Proteomes" id="UP001595887"/>
    </source>
</evidence>
<feature type="region of interest" description="Disordered" evidence="1">
    <location>
        <begin position="1"/>
        <end position="32"/>
    </location>
</feature>
<dbReference type="RefSeq" id="WP_381422941.1">
    <property type="nucleotide sequence ID" value="NZ_JBHSDH010000013.1"/>
</dbReference>
<name>A0ABV8RGG0_9SPHN</name>
<feature type="domain" description="Bacteriophage Mx8 p63 C-terminal" evidence="2">
    <location>
        <begin position="202"/>
        <end position="294"/>
    </location>
</feature>
<feature type="compositionally biased region" description="Basic and acidic residues" evidence="1">
    <location>
        <begin position="19"/>
        <end position="31"/>
    </location>
</feature>
<sequence length="337" mass="38178">MTDDYRSKGGVRRAAGLSPERRSEIAKKAAESRWSADLPEADFEGEFLIGDKVVACAVLRDERRIITQATFLRALGRSRSPKAGTGVLSTVDELPFFLQAKALKPFIDNELEESTKPIFFRTRSGKKGAGYNARLILKVADVYIAFGDSFLSQEKGIPKRYEKMIFAAKAIKSALAEIGIVALVDEATGYQDVRNRLALQEMFEAVLRKELAAWAKRFPDEFYKQIYRLRGWEWRGRQINPPQIVAHYTNDFIYDRIAPGLRKELENRMPKTNSGKKKGRLHQLFTDDIGHPLLAQHVHMVTMFMKAAGSWDEFKINLDKVSPKQGDNYELSLEGAS</sequence>
<keyword evidence="4" id="KW-1185">Reference proteome</keyword>
<evidence type="ECO:0000313" key="3">
    <source>
        <dbReference type="EMBL" id="MFC4292335.1"/>
    </source>
</evidence>
<gene>
    <name evidence="3" type="ORF">ACFOWX_07895</name>
</gene>
<evidence type="ECO:0000256" key="1">
    <source>
        <dbReference type="SAM" id="MobiDB-lite"/>
    </source>
</evidence>
<dbReference type="InterPro" id="IPR018874">
    <property type="entry name" value="Phage_Mx8_p63_C"/>
</dbReference>
<evidence type="ECO:0000259" key="2">
    <source>
        <dbReference type="Pfam" id="PF10546"/>
    </source>
</evidence>
<proteinExistence type="predicted"/>
<reference evidence="4" key="1">
    <citation type="journal article" date="2019" name="Int. J. Syst. Evol. Microbiol.">
        <title>The Global Catalogue of Microorganisms (GCM) 10K type strain sequencing project: providing services to taxonomists for standard genome sequencing and annotation.</title>
        <authorList>
            <consortium name="The Broad Institute Genomics Platform"/>
            <consortium name="The Broad Institute Genome Sequencing Center for Infectious Disease"/>
            <person name="Wu L."/>
            <person name="Ma J."/>
        </authorList>
    </citation>
    <scope>NUCLEOTIDE SEQUENCE [LARGE SCALE GENOMIC DNA]</scope>
    <source>
        <strain evidence="4">CECT 8531</strain>
    </source>
</reference>
<comment type="caution">
    <text evidence="3">The sequence shown here is derived from an EMBL/GenBank/DDBJ whole genome shotgun (WGS) entry which is preliminary data.</text>
</comment>